<keyword evidence="1" id="KW-0175">Coiled coil</keyword>
<sequence length="230" mass="26778">MKCYYRAEPEKRGYQKWMHQLWKQEYPNSKITELRLADQRRHIIRNKVFSKVELEEIQRSCESGGQQIIQIGGEIRLIIPGDIEQSKVEENMDVLQKFEPKEGSNRIGTPAELTIWQQELKNKILTHAALNEERGRLPILKTVPRKKLVPLMNDVNSALATIQIRSIEQINQLAYSAAVIVMEQPGIPQLKAPLQCIEKPRWKIRLELKIKRLRADASNLKNLQEDKLKN</sequence>
<feature type="non-terminal residue" evidence="2">
    <location>
        <position position="230"/>
    </location>
</feature>
<dbReference type="Proteomes" id="UP001142489">
    <property type="component" value="Unassembled WGS sequence"/>
</dbReference>
<evidence type="ECO:0000313" key="2">
    <source>
        <dbReference type="EMBL" id="KAJ7332672.1"/>
    </source>
</evidence>
<dbReference type="OrthoDB" id="2194416at2759"/>
<evidence type="ECO:0000256" key="1">
    <source>
        <dbReference type="SAM" id="Coils"/>
    </source>
</evidence>
<feature type="coiled-coil region" evidence="1">
    <location>
        <begin position="203"/>
        <end position="230"/>
    </location>
</feature>
<keyword evidence="3" id="KW-1185">Reference proteome</keyword>
<accession>A0A9Q1B381</accession>
<dbReference type="EMBL" id="JAPFRF010000005">
    <property type="protein sequence ID" value="KAJ7332672.1"/>
    <property type="molecule type" value="Genomic_DNA"/>
</dbReference>
<reference evidence="2" key="1">
    <citation type="journal article" date="2023" name="DNA Res.">
        <title>Chromosome-level genome assembly of Phrynocephalus forsythii using third-generation DNA sequencing and Hi-C analysis.</title>
        <authorList>
            <person name="Qi Y."/>
            <person name="Zhao W."/>
            <person name="Zhao Y."/>
            <person name="Niu C."/>
            <person name="Cao S."/>
            <person name="Zhang Y."/>
        </authorList>
    </citation>
    <scope>NUCLEOTIDE SEQUENCE</scope>
    <source>
        <tissue evidence="2">Muscle</tissue>
    </source>
</reference>
<protein>
    <submittedName>
        <fullName evidence="2">Uncharacterized protein</fullName>
    </submittedName>
</protein>
<gene>
    <name evidence="2" type="ORF">JRQ81_014852</name>
</gene>
<name>A0A9Q1B381_9SAUR</name>
<proteinExistence type="predicted"/>
<comment type="caution">
    <text evidence="2">The sequence shown here is derived from an EMBL/GenBank/DDBJ whole genome shotgun (WGS) entry which is preliminary data.</text>
</comment>
<organism evidence="2 3">
    <name type="scientific">Phrynocephalus forsythii</name>
    <dbReference type="NCBI Taxonomy" id="171643"/>
    <lineage>
        <taxon>Eukaryota</taxon>
        <taxon>Metazoa</taxon>
        <taxon>Chordata</taxon>
        <taxon>Craniata</taxon>
        <taxon>Vertebrata</taxon>
        <taxon>Euteleostomi</taxon>
        <taxon>Lepidosauria</taxon>
        <taxon>Squamata</taxon>
        <taxon>Bifurcata</taxon>
        <taxon>Unidentata</taxon>
        <taxon>Episquamata</taxon>
        <taxon>Toxicofera</taxon>
        <taxon>Iguania</taxon>
        <taxon>Acrodonta</taxon>
        <taxon>Agamidae</taxon>
        <taxon>Agaminae</taxon>
        <taxon>Phrynocephalus</taxon>
    </lineage>
</organism>
<evidence type="ECO:0000313" key="3">
    <source>
        <dbReference type="Proteomes" id="UP001142489"/>
    </source>
</evidence>
<dbReference type="AlphaFoldDB" id="A0A9Q1B381"/>